<comment type="similarity">
    <text evidence="2 10">Belongs to the ATG12 family.</text>
</comment>
<keyword evidence="7 10" id="KW-0653">Protein transport</keyword>
<dbReference type="CDD" id="cd01612">
    <property type="entry name" value="Ubl_ATG12"/>
    <property type="match status" value="1"/>
</dbReference>
<dbReference type="GO" id="GO:0061723">
    <property type="term" value="P:glycophagy"/>
    <property type="evidence" value="ECO:0007669"/>
    <property type="project" value="TreeGrafter"/>
</dbReference>
<dbReference type="SUPFAM" id="SSF54236">
    <property type="entry name" value="Ubiquitin-like"/>
    <property type="match status" value="1"/>
</dbReference>
<dbReference type="InterPro" id="IPR007242">
    <property type="entry name" value="Atg12"/>
</dbReference>
<dbReference type="Pfam" id="PF04110">
    <property type="entry name" value="APG12"/>
    <property type="match status" value="1"/>
</dbReference>
<comment type="subunit">
    <text evidence="3 10">Forms a conjugate with ATG5.</text>
</comment>
<dbReference type="GO" id="GO:0034045">
    <property type="term" value="C:phagophore assembly site membrane"/>
    <property type="evidence" value="ECO:0007669"/>
    <property type="project" value="UniProtKB-SubCell"/>
</dbReference>
<name>A0AAJ8MK77_9TREE</name>
<dbReference type="PANTHER" id="PTHR13385:SF0">
    <property type="entry name" value="UBIQUITIN-LIKE PROTEIN ATG12"/>
    <property type="match status" value="1"/>
</dbReference>
<keyword evidence="5 10" id="KW-1017">Isopeptide bond</keyword>
<dbReference type="Proteomes" id="UP000078595">
    <property type="component" value="Chromosome 9"/>
</dbReference>
<evidence type="ECO:0000313" key="12">
    <source>
        <dbReference type="Proteomes" id="UP000078595"/>
    </source>
</evidence>
<protein>
    <recommendedName>
        <fullName evidence="4 10">Ubiquitin-like protein ATG12</fullName>
    </recommendedName>
</protein>
<keyword evidence="8 10" id="KW-0072">Autophagy</keyword>
<dbReference type="KEGG" id="kdj:28970098"/>
<reference evidence="11" key="1">
    <citation type="submission" date="2013-07" db="EMBL/GenBank/DDBJ databases">
        <authorList>
            <consortium name="The Broad Institute Genome Sequencing Platform"/>
            <person name="Cuomo C."/>
            <person name="Litvintseva A."/>
            <person name="Chen Y."/>
            <person name="Heitman J."/>
            <person name="Sun S."/>
            <person name="Springer D."/>
            <person name="Dromer F."/>
            <person name="Young S.K."/>
            <person name="Zeng Q."/>
            <person name="Gargeya S."/>
            <person name="Fitzgerald M."/>
            <person name="Abouelleil A."/>
            <person name="Alvarado L."/>
            <person name="Berlin A.M."/>
            <person name="Chapman S.B."/>
            <person name="Dewar J."/>
            <person name="Goldberg J."/>
            <person name="Griggs A."/>
            <person name="Gujja S."/>
            <person name="Hansen M."/>
            <person name="Howarth C."/>
            <person name="Imamovic A."/>
            <person name="Larimer J."/>
            <person name="McCowan C."/>
            <person name="Murphy C."/>
            <person name="Pearson M."/>
            <person name="Priest M."/>
            <person name="Roberts A."/>
            <person name="Saif S."/>
            <person name="Shea T."/>
            <person name="Sykes S."/>
            <person name="Wortman J."/>
            <person name="Nusbaum C."/>
            <person name="Birren B."/>
        </authorList>
    </citation>
    <scope>NUCLEOTIDE SEQUENCE</scope>
    <source>
        <strain evidence="11">CBS 10117</strain>
    </source>
</reference>
<dbReference type="GO" id="GO:0019776">
    <property type="term" value="F:Atg8-family ligase activity"/>
    <property type="evidence" value="ECO:0007669"/>
    <property type="project" value="TreeGrafter"/>
</dbReference>
<dbReference type="EMBL" id="CP144538">
    <property type="protein sequence ID" value="WWC64388.1"/>
    <property type="molecule type" value="Genomic_DNA"/>
</dbReference>
<evidence type="ECO:0000256" key="3">
    <source>
        <dbReference type="ARBA" id="ARBA00011288"/>
    </source>
</evidence>
<dbReference type="GO" id="GO:0034727">
    <property type="term" value="P:piecemeal microautophagy of the nucleus"/>
    <property type="evidence" value="ECO:0007669"/>
    <property type="project" value="TreeGrafter"/>
</dbReference>
<dbReference type="GO" id="GO:0000421">
    <property type="term" value="C:autophagosome membrane"/>
    <property type="evidence" value="ECO:0007669"/>
    <property type="project" value="TreeGrafter"/>
</dbReference>
<sequence length="135" mass="14717">MSITTSIPTPDLLSPSAAPSAETMMAQSQLTQPTALEALEHYKKKDPSKVVVRFKAIGSAPIMKNNVFKATAGHKFQAVILFLRQQLGMKKDEPLYTYINAAFAPAPDDTVGNLFKCFGTEGHLIVNYSNTQAWG</sequence>
<keyword evidence="10" id="KW-0813">Transport</keyword>
<keyword evidence="6 10" id="KW-0833">Ubl conjugation pathway</keyword>
<dbReference type="FunFam" id="3.10.20.90:FF:000150">
    <property type="entry name" value="Ubiquitin-like protein ATG12"/>
    <property type="match status" value="1"/>
</dbReference>
<organism evidence="11 12">
    <name type="scientific">Kwoniella dejecticola CBS 10117</name>
    <dbReference type="NCBI Taxonomy" id="1296121"/>
    <lineage>
        <taxon>Eukaryota</taxon>
        <taxon>Fungi</taxon>
        <taxon>Dikarya</taxon>
        <taxon>Basidiomycota</taxon>
        <taxon>Agaricomycotina</taxon>
        <taxon>Tremellomycetes</taxon>
        <taxon>Tremellales</taxon>
        <taxon>Cryptococcaceae</taxon>
        <taxon>Kwoniella</taxon>
    </lineage>
</organism>
<comment type="subcellular location">
    <subcellularLocation>
        <location evidence="1 10">Preautophagosomal structure membrane</location>
        <topology evidence="1 10">Peripheral membrane protein</topology>
    </subcellularLocation>
</comment>
<dbReference type="GeneID" id="28970098"/>
<dbReference type="PANTHER" id="PTHR13385">
    <property type="entry name" value="AUTOPHAGY PROTEIN 12"/>
    <property type="match status" value="1"/>
</dbReference>
<evidence type="ECO:0000256" key="10">
    <source>
        <dbReference type="RuleBase" id="RU361201"/>
    </source>
</evidence>
<gene>
    <name evidence="11" type="ORF">I303_106998</name>
</gene>
<proteinExistence type="inferred from homology"/>
<evidence type="ECO:0000256" key="5">
    <source>
        <dbReference type="ARBA" id="ARBA00022499"/>
    </source>
</evidence>
<dbReference type="AlphaFoldDB" id="A0AAJ8MK77"/>
<keyword evidence="12" id="KW-1185">Reference proteome</keyword>
<evidence type="ECO:0000256" key="8">
    <source>
        <dbReference type="ARBA" id="ARBA00023006"/>
    </source>
</evidence>
<evidence type="ECO:0000256" key="4">
    <source>
        <dbReference type="ARBA" id="ARBA00015875"/>
    </source>
</evidence>
<dbReference type="Gene3D" id="3.10.20.90">
    <property type="entry name" value="Phosphatidylinositol 3-kinase Catalytic Subunit, Chain A, domain 1"/>
    <property type="match status" value="1"/>
</dbReference>
<dbReference type="GO" id="GO:0015031">
    <property type="term" value="P:protein transport"/>
    <property type="evidence" value="ECO:0007669"/>
    <property type="project" value="UniProtKB-KW"/>
</dbReference>
<dbReference type="GO" id="GO:0000422">
    <property type="term" value="P:autophagy of mitochondrion"/>
    <property type="evidence" value="ECO:0007669"/>
    <property type="project" value="TreeGrafter"/>
</dbReference>
<dbReference type="RefSeq" id="XP_018260684.2">
    <property type="nucleotide sequence ID" value="XM_018409681.2"/>
</dbReference>
<evidence type="ECO:0000313" key="11">
    <source>
        <dbReference type="EMBL" id="WWC64388.1"/>
    </source>
</evidence>
<evidence type="ECO:0000256" key="2">
    <source>
        <dbReference type="ARBA" id="ARBA00007778"/>
    </source>
</evidence>
<dbReference type="GO" id="GO:0000045">
    <property type="term" value="P:autophagosome assembly"/>
    <property type="evidence" value="ECO:0007669"/>
    <property type="project" value="InterPro"/>
</dbReference>
<dbReference type="GO" id="GO:0097352">
    <property type="term" value="P:autophagosome maturation"/>
    <property type="evidence" value="ECO:0007669"/>
    <property type="project" value="TreeGrafter"/>
</dbReference>
<accession>A0AAJ8MK77</accession>
<comment type="function">
    <text evidence="9">Ubiquitin-like protein involved in cytoplasm to vacuole transport (Cvt), autophagy vesicles formation, mitophagy, and nucleophagy. Conjugation with ATG5 through a ubiquitin-like conjugating system involving also ATG7 as an E1-like activating enzyme and ATG10 as an E2-like conjugating enzyme, is essential for its function. The ATG12-ATG5 conjugate functions as an E3-like enzyme which is required for lipidation of ATG8 and ATG8 association to the vesicle membranes.</text>
</comment>
<dbReference type="GO" id="GO:0034274">
    <property type="term" value="C:Atg12-Atg5-Atg16 complex"/>
    <property type="evidence" value="ECO:0007669"/>
    <property type="project" value="TreeGrafter"/>
</dbReference>
<evidence type="ECO:0000256" key="6">
    <source>
        <dbReference type="ARBA" id="ARBA00022786"/>
    </source>
</evidence>
<dbReference type="InterPro" id="IPR029071">
    <property type="entry name" value="Ubiquitin-like_domsf"/>
</dbReference>
<evidence type="ECO:0000256" key="9">
    <source>
        <dbReference type="ARBA" id="ARBA00025360"/>
    </source>
</evidence>
<evidence type="ECO:0000256" key="7">
    <source>
        <dbReference type="ARBA" id="ARBA00022927"/>
    </source>
</evidence>
<evidence type="ECO:0000256" key="1">
    <source>
        <dbReference type="ARBA" id="ARBA00004623"/>
    </source>
</evidence>
<reference evidence="11" key="2">
    <citation type="submission" date="2024-02" db="EMBL/GenBank/DDBJ databases">
        <title>Comparative genomics of Cryptococcus and Kwoniella reveals pathogenesis evolution and contrasting modes of karyotype evolution via chromosome fusion or intercentromeric recombination.</title>
        <authorList>
            <person name="Coelho M.A."/>
            <person name="David-Palma M."/>
            <person name="Shea T."/>
            <person name="Bowers K."/>
            <person name="McGinley-Smith S."/>
            <person name="Mohammad A.W."/>
            <person name="Gnirke A."/>
            <person name="Yurkov A.M."/>
            <person name="Nowrousian M."/>
            <person name="Sun S."/>
            <person name="Cuomo C.A."/>
            <person name="Heitman J."/>
        </authorList>
    </citation>
    <scope>NUCLEOTIDE SEQUENCE</scope>
    <source>
        <strain evidence="11">CBS 10117</strain>
    </source>
</reference>
<keyword evidence="10" id="KW-0472">Membrane</keyword>